<dbReference type="EMBL" id="CZRL01000036">
    <property type="protein sequence ID" value="CUS50711.1"/>
    <property type="molecule type" value="Genomic_DNA"/>
</dbReference>
<keyword evidence="7 9" id="KW-0413">Isomerase</keyword>
<dbReference type="EC" id="5.1.1.7" evidence="3"/>
<dbReference type="PANTHER" id="PTHR31689">
    <property type="entry name" value="DIAMINOPIMELATE EPIMERASE, CHLOROPLASTIC"/>
    <property type="match status" value="1"/>
</dbReference>
<dbReference type="NCBIfam" id="TIGR00652">
    <property type="entry name" value="DapF"/>
    <property type="match status" value="1"/>
</dbReference>
<dbReference type="PROSITE" id="PS01326">
    <property type="entry name" value="DAP_EPIMERASE"/>
    <property type="match status" value="1"/>
</dbReference>
<evidence type="ECO:0000256" key="7">
    <source>
        <dbReference type="ARBA" id="ARBA00023235"/>
    </source>
</evidence>
<evidence type="ECO:0000256" key="2">
    <source>
        <dbReference type="ARBA" id="ARBA00010219"/>
    </source>
</evidence>
<comment type="pathway">
    <text evidence="1">Amino-acid biosynthesis; L-lysine biosynthesis via DAP pathway; DL-2,6-diaminopimelate from LL-2,6-diaminopimelate: step 1/1.</text>
</comment>
<dbReference type="Gene3D" id="3.10.310.10">
    <property type="entry name" value="Diaminopimelate Epimerase, Chain A, domain 1"/>
    <property type="match status" value="2"/>
</dbReference>
<keyword evidence="5" id="KW-0028">Amino-acid biosynthesis</keyword>
<evidence type="ECO:0000256" key="4">
    <source>
        <dbReference type="ARBA" id="ARBA00022490"/>
    </source>
</evidence>
<accession>A0A160TPQ3</accession>
<dbReference type="InterPro" id="IPR001653">
    <property type="entry name" value="DAP_epimerase_DapF"/>
</dbReference>
<dbReference type="GO" id="GO:0005829">
    <property type="term" value="C:cytosol"/>
    <property type="evidence" value="ECO:0007669"/>
    <property type="project" value="TreeGrafter"/>
</dbReference>
<proteinExistence type="inferred from homology"/>
<comment type="catalytic activity">
    <reaction evidence="8">
        <text>(2S,6S)-2,6-diaminopimelate = meso-2,6-diaminopimelate</text>
        <dbReference type="Rhea" id="RHEA:15393"/>
        <dbReference type="ChEBI" id="CHEBI:57609"/>
        <dbReference type="ChEBI" id="CHEBI:57791"/>
        <dbReference type="EC" id="5.1.1.7"/>
    </reaction>
</comment>
<keyword evidence="6" id="KW-0457">Lysine biosynthesis</keyword>
<evidence type="ECO:0000256" key="6">
    <source>
        <dbReference type="ARBA" id="ARBA00023154"/>
    </source>
</evidence>
<comment type="similarity">
    <text evidence="2">Belongs to the diaminopimelate epimerase family.</text>
</comment>
<dbReference type="AlphaFoldDB" id="A0A160TPQ3"/>
<evidence type="ECO:0000256" key="3">
    <source>
        <dbReference type="ARBA" id="ARBA00013080"/>
    </source>
</evidence>
<dbReference type="UniPathway" id="UPA00034">
    <property type="reaction ID" value="UER00025"/>
</dbReference>
<evidence type="ECO:0000313" key="9">
    <source>
        <dbReference type="EMBL" id="CUS50711.1"/>
    </source>
</evidence>
<dbReference type="FunFam" id="3.10.310.10:FF:000001">
    <property type="entry name" value="Diaminopimelate epimerase"/>
    <property type="match status" value="1"/>
</dbReference>
<sequence length="278" mass="30191">MATAEFTKMQSLGNDFVMLDNLSTSLLLEPDVIRHLADRHVGIGCDQVIVASPGDDSVDFFMRIFNADGTEVGQCGNGARCFARYLAENGWTDKRHIVVQTSSAQLELVLEDGGQVSVNMGMPVFEPAAVPFDSPTCEEDYILRIGEEQVRIYIASIGNPHAVLSVDDINCAPVERLGPAIECHPAFPQKANVGFVQVCDRRHLKLRVWERGVGETRACGSGAGAATAVCRKQGLVDDTVEVELPGGRVEVSWSGRDGLWLRGPTTTVYRGEIELTVT</sequence>
<gene>
    <name evidence="9" type="ORF">MGWOODY_XGa1169</name>
</gene>
<dbReference type="PANTHER" id="PTHR31689:SF0">
    <property type="entry name" value="DIAMINOPIMELATE EPIMERASE"/>
    <property type="match status" value="1"/>
</dbReference>
<dbReference type="HAMAP" id="MF_00197">
    <property type="entry name" value="DAP_epimerase"/>
    <property type="match status" value="1"/>
</dbReference>
<keyword evidence="4" id="KW-0963">Cytoplasm</keyword>
<dbReference type="InterPro" id="IPR018510">
    <property type="entry name" value="DAP_epimerase_AS"/>
</dbReference>
<dbReference type="GO" id="GO:0009089">
    <property type="term" value="P:lysine biosynthetic process via diaminopimelate"/>
    <property type="evidence" value="ECO:0007669"/>
    <property type="project" value="UniProtKB-UniPathway"/>
</dbReference>
<organism evidence="9">
    <name type="scientific">hydrothermal vent metagenome</name>
    <dbReference type="NCBI Taxonomy" id="652676"/>
    <lineage>
        <taxon>unclassified sequences</taxon>
        <taxon>metagenomes</taxon>
        <taxon>ecological metagenomes</taxon>
    </lineage>
</organism>
<dbReference type="SUPFAM" id="SSF54506">
    <property type="entry name" value="Diaminopimelate epimerase-like"/>
    <property type="match status" value="1"/>
</dbReference>
<dbReference type="Pfam" id="PF01678">
    <property type="entry name" value="DAP_epimerase"/>
    <property type="match status" value="2"/>
</dbReference>
<name>A0A160TPQ3_9ZZZZ</name>
<protein>
    <recommendedName>
        <fullName evidence="3">diaminopimelate epimerase</fullName>
        <ecNumber evidence="3">5.1.1.7</ecNumber>
    </recommendedName>
</protein>
<evidence type="ECO:0000256" key="5">
    <source>
        <dbReference type="ARBA" id="ARBA00022605"/>
    </source>
</evidence>
<evidence type="ECO:0000256" key="1">
    <source>
        <dbReference type="ARBA" id="ARBA00005196"/>
    </source>
</evidence>
<dbReference type="GO" id="GO:0008837">
    <property type="term" value="F:diaminopimelate epimerase activity"/>
    <property type="evidence" value="ECO:0007669"/>
    <property type="project" value="UniProtKB-EC"/>
</dbReference>
<evidence type="ECO:0000256" key="8">
    <source>
        <dbReference type="ARBA" id="ARBA00051712"/>
    </source>
</evidence>
<reference evidence="9" key="1">
    <citation type="submission" date="2015-10" db="EMBL/GenBank/DDBJ databases">
        <authorList>
            <person name="Gilbert D.G."/>
        </authorList>
    </citation>
    <scope>NUCLEOTIDE SEQUENCE</scope>
</reference>